<organism evidence="3 4">
    <name type="scientific">Aestuariirhabdus litorea</name>
    <dbReference type="NCBI Taxonomy" id="2528527"/>
    <lineage>
        <taxon>Bacteria</taxon>
        <taxon>Pseudomonadati</taxon>
        <taxon>Pseudomonadota</taxon>
        <taxon>Gammaproteobacteria</taxon>
        <taxon>Oceanospirillales</taxon>
        <taxon>Aestuariirhabdaceae</taxon>
        <taxon>Aestuariirhabdus</taxon>
    </lineage>
</organism>
<evidence type="ECO:0000313" key="4">
    <source>
        <dbReference type="Proteomes" id="UP000280792"/>
    </source>
</evidence>
<reference evidence="3 4" key="1">
    <citation type="submission" date="2018-08" db="EMBL/GenBank/DDBJ databases">
        <authorList>
            <person name="Khan S.A."/>
        </authorList>
    </citation>
    <scope>NUCLEOTIDE SEQUENCE [LARGE SCALE GENOMIC DNA]</scope>
    <source>
        <strain evidence="3 4">GTF-13</strain>
    </source>
</reference>
<keyword evidence="2" id="KW-0472">Membrane</keyword>
<protein>
    <submittedName>
        <fullName evidence="3">Uncharacterized protein</fullName>
    </submittedName>
</protein>
<comment type="caution">
    <text evidence="3">The sequence shown here is derived from an EMBL/GenBank/DDBJ whole genome shotgun (WGS) entry which is preliminary data.</text>
</comment>
<feature type="region of interest" description="Disordered" evidence="1">
    <location>
        <begin position="33"/>
        <end position="85"/>
    </location>
</feature>
<keyword evidence="4" id="KW-1185">Reference proteome</keyword>
<name>A0A3P3VPS9_9GAMM</name>
<proteinExistence type="predicted"/>
<dbReference type="Proteomes" id="UP000280792">
    <property type="component" value="Unassembled WGS sequence"/>
</dbReference>
<keyword evidence="2" id="KW-0812">Transmembrane</keyword>
<dbReference type="RefSeq" id="WP_125014755.1">
    <property type="nucleotide sequence ID" value="NZ_QWEZ01000001.1"/>
</dbReference>
<feature type="compositionally biased region" description="Low complexity" evidence="1">
    <location>
        <begin position="57"/>
        <end position="74"/>
    </location>
</feature>
<gene>
    <name evidence="3" type="ORF">D0544_04250</name>
</gene>
<dbReference type="EMBL" id="QWEZ01000001">
    <property type="protein sequence ID" value="RRJ84327.1"/>
    <property type="molecule type" value="Genomic_DNA"/>
</dbReference>
<reference evidence="3 4" key="2">
    <citation type="submission" date="2018-12" db="EMBL/GenBank/DDBJ databases">
        <title>Simiduia agarivorans gen. nov., sp. nov., a marine, agarolytic bacterium isolated from shallow coastal water from Keelung, Taiwan.</title>
        <authorList>
            <person name="Shieh W.Y."/>
        </authorList>
    </citation>
    <scope>NUCLEOTIDE SEQUENCE [LARGE SCALE GENOMIC DNA]</scope>
    <source>
        <strain evidence="3 4">GTF-13</strain>
    </source>
</reference>
<feature type="transmembrane region" description="Helical" evidence="2">
    <location>
        <begin position="7"/>
        <end position="26"/>
    </location>
</feature>
<evidence type="ECO:0000256" key="1">
    <source>
        <dbReference type="SAM" id="MobiDB-lite"/>
    </source>
</evidence>
<accession>A0A3P3VPS9</accession>
<evidence type="ECO:0000313" key="3">
    <source>
        <dbReference type="EMBL" id="RRJ84327.1"/>
    </source>
</evidence>
<sequence>MNRETGWAIAIVAGVLLLIGVVLWWFSADTSDPLQPLPPQGAQEAVSESLAPASPETAPAPVTPTSGAAATASPNSQDAGQAAVADEGAMETIRIIVREPVTVDGVDVGQALKGKVIINEDQVVDRPASQ</sequence>
<keyword evidence="2" id="KW-1133">Transmembrane helix</keyword>
<dbReference type="AlphaFoldDB" id="A0A3P3VPS9"/>
<evidence type="ECO:0000256" key="2">
    <source>
        <dbReference type="SAM" id="Phobius"/>
    </source>
</evidence>